<accession>A0A317E1R8</accession>
<dbReference type="Pfam" id="PF00126">
    <property type="entry name" value="HTH_1"/>
    <property type="match status" value="1"/>
</dbReference>
<dbReference type="GO" id="GO:0003677">
    <property type="term" value="F:DNA binding"/>
    <property type="evidence" value="ECO:0007669"/>
    <property type="project" value="UniProtKB-KW"/>
</dbReference>
<evidence type="ECO:0000259" key="5">
    <source>
        <dbReference type="PROSITE" id="PS50931"/>
    </source>
</evidence>
<feature type="domain" description="HTH lysR-type" evidence="5">
    <location>
        <begin position="5"/>
        <end position="62"/>
    </location>
</feature>
<dbReference type="EMBL" id="QGLE01000012">
    <property type="protein sequence ID" value="PWR19313.1"/>
    <property type="molecule type" value="Genomic_DNA"/>
</dbReference>
<evidence type="ECO:0000256" key="1">
    <source>
        <dbReference type="ARBA" id="ARBA00009437"/>
    </source>
</evidence>
<keyword evidence="2" id="KW-0805">Transcription regulation</keyword>
<dbReference type="InterPro" id="IPR058163">
    <property type="entry name" value="LysR-type_TF_proteobact-type"/>
</dbReference>
<dbReference type="InterPro" id="IPR005119">
    <property type="entry name" value="LysR_subst-bd"/>
</dbReference>
<evidence type="ECO:0000256" key="4">
    <source>
        <dbReference type="ARBA" id="ARBA00023163"/>
    </source>
</evidence>
<dbReference type="PANTHER" id="PTHR30537">
    <property type="entry name" value="HTH-TYPE TRANSCRIPTIONAL REGULATOR"/>
    <property type="match status" value="1"/>
</dbReference>
<dbReference type="AlphaFoldDB" id="A0A317E1R8"/>
<gene>
    <name evidence="6" type="ORF">DKG74_17700</name>
</gene>
<dbReference type="CDD" id="cd08422">
    <property type="entry name" value="PBP2_CrgA_like"/>
    <property type="match status" value="1"/>
</dbReference>
<sequence length="303" mass="32103">MRPLDSLTDISIFAACVEEGSLSAAGRSLGLSLAVVSKRLARLEARLGTRLLNRTTRRLSLTDEGAGFLERCRRILADVAEAEETVQARRGAVEGLLRVTCTAAFGRRQIAPRLAALAELYPRLRVQVIVTDAVLDLVKAGIDVAIRQASLPDSGLIVRQLAPNRRVLCAAPSYLARFGAPLLPADLLRHRVILMGDPAPTAIRLDPAGGGEQVTIPIDAAVIANDGEVAHAAALAGAGIVLKSIWDVAEDIDAGRLVPLLNDWRAPAAAIQAVYPSSRLLAPRVRVFIDFMAAALAAAGNRS</sequence>
<dbReference type="Proteomes" id="UP000245461">
    <property type="component" value="Unassembled WGS sequence"/>
</dbReference>
<evidence type="ECO:0000256" key="2">
    <source>
        <dbReference type="ARBA" id="ARBA00023015"/>
    </source>
</evidence>
<dbReference type="Gene3D" id="3.40.190.290">
    <property type="match status" value="1"/>
</dbReference>
<dbReference type="InterPro" id="IPR000847">
    <property type="entry name" value="LysR_HTH_N"/>
</dbReference>
<dbReference type="FunFam" id="3.40.190.290:FF:000001">
    <property type="entry name" value="Transcriptional regulator, LysR family"/>
    <property type="match status" value="1"/>
</dbReference>
<keyword evidence="4" id="KW-0804">Transcription</keyword>
<evidence type="ECO:0000256" key="3">
    <source>
        <dbReference type="ARBA" id="ARBA00023125"/>
    </source>
</evidence>
<dbReference type="RefSeq" id="WP_109907512.1">
    <property type="nucleotide sequence ID" value="NZ_QGLE01000012.1"/>
</dbReference>
<dbReference type="SUPFAM" id="SSF53850">
    <property type="entry name" value="Periplasmic binding protein-like II"/>
    <property type="match status" value="1"/>
</dbReference>
<dbReference type="PROSITE" id="PS50931">
    <property type="entry name" value="HTH_LYSR"/>
    <property type="match status" value="1"/>
</dbReference>
<protein>
    <submittedName>
        <fullName evidence="6">LysR family transcriptional regulator</fullName>
    </submittedName>
</protein>
<keyword evidence="7" id="KW-1185">Reference proteome</keyword>
<dbReference type="SUPFAM" id="SSF46785">
    <property type="entry name" value="Winged helix' DNA-binding domain"/>
    <property type="match status" value="1"/>
</dbReference>
<dbReference type="Pfam" id="PF03466">
    <property type="entry name" value="LysR_substrate"/>
    <property type="match status" value="1"/>
</dbReference>
<dbReference type="Gene3D" id="1.10.10.10">
    <property type="entry name" value="Winged helix-like DNA-binding domain superfamily/Winged helix DNA-binding domain"/>
    <property type="match status" value="1"/>
</dbReference>
<dbReference type="FunFam" id="1.10.10.10:FF:000001">
    <property type="entry name" value="LysR family transcriptional regulator"/>
    <property type="match status" value="1"/>
</dbReference>
<dbReference type="InterPro" id="IPR036388">
    <property type="entry name" value="WH-like_DNA-bd_sf"/>
</dbReference>
<dbReference type="InterPro" id="IPR036390">
    <property type="entry name" value="WH_DNA-bd_sf"/>
</dbReference>
<reference evidence="6 7" key="1">
    <citation type="submission" date="2018-05" db="EMBL/GenBank/DDBJ databases">
        <title>Zavarzinia sp. HR-AS.</title>
        <authorList>
            <person name="Lee Y."/>
            <person name="Jeon C.O."/>
        </authorList>
    </citation>
    <scope>NUCLEOTIDE SEQUENCE [LARGE SCALE GENOMIC DNA]</scope>
    <source>
        <strain evidence="6 7">HR-AS</strain>
    </source>
</reference>
<name>A0A317E1R8_9PROT</name>
<proteinExistence type="inferred from homology"/>
<comment type="similarity">
    <text evidence="1">Belongs to the LysR transcriptional regulatory family.</text>
</comment>
<evidence type="ECO:0000313" key="6">
    <source>
        <dbReference type="EMBL" id="PWR19313.1"/>
    </source>
</evidence>
<comment type="caution">
    <text evidence="6">The sequence shown here is derived from an EMBL/GenBank/DDBJ whole genome shotgun (WGS) entry which is preliminary data.</text>
</comment>
<dbReference type="PANTHER" id="PTHR30537:SF5">
    <property type="entry name" value="HTH-TYPE TRANSCRIPTIONAL ACTIVATOR TTDR-RELATED"/>
    <property type="match status" value="1"/>
</dbReference>
<dbReference type="OrthoDB" id="9812435at2"/>
<keyword evidence="3" id="KW-0238">DNA-binding</keyword>
<organism evidence="6 7">
    <name type="scientific">Zavarzinia aquatilis</name>
    <dbReference type="NCBI Taxonomy" id="2211142"/>
    <lineage>
        <taxon>Bacteria</taxon>
        <taxon>Pseudomonadati</taxon>
        <taxon>Pseudomonadota</taxon>
        <taxon>Alphaproteobacteria</taxon>
        <taxon>Rhodospirillales</taxon>
        <taxon>Zavarziniaceae</taxon>
        <taxon>Zavarzinia</taxon>
    </lineage>
</organism>
<evidence type="ECO:0000313" key="7">
    <source>
        <dbReference type="Proteomes" id="UP000245461"/>
    </source>
</evidence>
<dbReference type="GO" id="GO:0003700">
    <property type="term" value="F:DNA-binding transcription factor activity"/>
    <property type="evidence" value="ECO:0007669"/>
    <property type="project" value="InterPro"/>
</dbReference>